<dbReference type="PANTHER" id="PTHR43591">
    <property type="entry name" value="METHYLTRANSFERASE"/>
    <property type="match status" value="1"/>
</dbReference>
<dbReference type="AlphaFoldDB" id="A0A3B0ZJF0"/>
<dbReference type="GO" id="GO:0008168">
    <property type="term" value="F:methyltransferase activity"/>
    <property type="evidence" value="ECO:0007669"/>
    <property type="project" value="TreeGrafter"/>
</dbReference>
<evidence type="ECO:0000313" key="2">
    <source>
        <dbReference type="EMBL" id="VAW87437.1"/>
    </source>
</evidence>
<feature type="domain" description="Methyltransferase" evidence="1">
    <location>
        <begin position="43"/>
        <end position="138"/>
    </location>
</feature>
<dbReference type="SUPFAM" id="SSF53335">
    <property type="entry name" value="S-adenosyl-L-methionine-dependent methyltransferases"/>
    <property type="match status" value="1"/>
</dbReference>
<dbReference type="PANTHER" id="PTHR43591:SF24">
    <property type="entry name" value="2-METHOXY-6-POLYPRENYL-1,4-BENZOQUINOL METHYLASE, MITOCHONDRIAL"/>
    <property type="match status" value="1"/>
</dbReference>
<proteinExistence type="predicted"/>
<name>A0A3B0ZJF0_9ZZZZ</name>
<dbReference type="Gene3D" id="3.40.50.150">
    <property type="entry name" value="Vaccinia Virus protein VP39"/>
    <property type="match status" value="1"/>
</dbReference>
<dbReference type="CDD" id="cd02440">
    <property type="entry name" value="AdoMet_MTases"/>
    <property type="match status" value="1"/>
</dbReference>
<dbReference type="Pfam" id="PF13649">
    <property type="entry name" value="Methyltransf_25"/>
    <property type="match status" value="1"/>
</dbReference>
<accession>A0A3B0ZJF0</accession>
<dbReference type="InterPro" id="IPR041698">
    <property type="entry name" value="Methyltransf_25"/>
</dbReference>
<dbReference type="EMBL" id="UOFQ01000064">
    <property type="protein sequence ID" value="VAW87437.1"/>
    <property type="molecule type" value="Genomic_DNA"/>
</dbReference>
<organism evidence="2">
    <name type="scientific">hydrothermal vent metagenome</name>
    <dbReference type="NCBI Taxonomy" id="652676"/>
    <lineage>
        <taxon>unclassified sequences</taxon>
        <taxon>metagenomes</taxon>
        <taxon>ecological metagenomes</taxon>
    </lineage>
</organism>
<dbReference type="InterPro" id="IPR029063">
    <property type="entry name" value="SAM-dependent_MTases_sf"/>
</dbReference>
<evidence type="ECO:0000259" key="1">
    <source>
        <dbReference type="Pfam" id="PF13649"/>
    </source>
</evidence>
<reference evidence="2" key="1">
    <citation type="submission" date="2018-06" db="EMBL/GenBank/DDBJ databases">
        <authorList>
            <person name="Zhirakovskaya E."/>
        </authorList>
    </citation>
    <scope>NUCLEOTIDE SEQUENCE</scope>
</reference>
<protein>
    <recommendedName>
        <fullName evidence="1">Methyltransferase domain-containing protein</fullName>
    </recommendedName>
</protein>
<sequence length="268" mass="29218">MSTDDNQPDWGTLAEKFDLWAPHIAPVGDALLAALDAQPGEHILDLASGTGEPALTLAKRQPLVKITGTDAAAGMVQVAARKASEQQLDNLSFQTMAAEALSFPDDHFDRLSCRFGVMLFADPAAGLQQMVRVLKPGGRCVLAVWDTLAGMTAVHWTQQVFKNRIPESEQPAVDKIVSMSGGVLEKLLAQAGFVGIETQVNRFEYQFSDFDAYWQNCVDSAIMKQQLDALKTEQLDEVRSAFAELAAPYQTADGLVIPHEYRLAIAIK</sequence>
<gene>
    <name evidence="2" type="ORF">MNBD_GAMMA17-15</name>
</gene>